<dbReference type="GO" id="GO:0046872">
    <property type="term" value="F:metal ion binding"/>
    <property type="evidence" value="ECO:0007669"/>
    <property type="project" value="UniProtKB-KW"/>
</dbReference>
<keyword evidence="2" id="KW-0808">Transferase</keyword>
<sequence>MIVTGSLDELFSMDLTEHTVGAVKDWNKRLNGQFNAGVLLLNLERCRKEQFTETLIAYTEQHYSDLKDGDQTVLNHFYPDYLALPKKYNTQVGVEWLGGEVGEMAEPTVVHYSTHQKPWKTYSHSRLRELWWVYHNLEWSDLVGYWKVKNADVQLFTTYSQQKCFVLTNSDNIEKLEELIQAFPNLQFMIAARTIMSPKLLNLAAYPNVFVYPNILPFQIEELLDQTSIYLDINHYSEVDSIVERAYQKGKKILTFEHTKHREERFYDAIVPSVNPEQMIDCLREVVSE</sequence>
<dbReference type="GO" id="GO:0016757">
    <property type="term" value="F:glycosyltransferase activity"/>
    <property type="evidence" value="ECO:0007669"/>
    <property type="project" value="UniProtKB-KW"/>
</dbReference>
<comment type="caution">
    <text evidence="4">The sequence shown here is derived from an EMBL/GenBank/DDBJ whole genome shotgun (WGS) entry which is preliminary data.</text>
</comment>
<dbReference type="PANTHER" id="PTHR13778:SF47">
    <property type="entry name" value="LIPOPOLYSACCHARIDE 1,3-GALACTOSYLTRANSFERASE"/>
    <property type="match status" value="1"/>
</dbReference>
<accession>A0A917EFQ6</accession>
<proteinExistence type="predicted"/>
<organism evidence="4 5">
    <name type="scientific">Streptococcus himalayensis</name>
    <dbReference type="NCBI Taxonomy" id="1888195"/>
    <lineage>
        <taxon>Bacteria</taxon>
        <taxon>Bacillati</taxon>
        <taxon>Bacillota</taxon>
        <taxon>Bacilli</taxon>
        <taxon>Lactobacillales</taxon>
        <taxon>Streptococcaceae</taxon>
        <taxon>Streptococcus</taxon>
    </lineage>
</organism>
<dbReference type="Pfam" id="PF01501">
    <property type="entry name" value="Glyco_transf_8"/>
    <property type="match status" value="1"/>
</dbReference>
<dbReference type="AlphaFoldDB" id="A0A917EFQ6"/>
<dbReference type="Proteomes" id="UP000660801">
    <property type="component" value="Unassembled WGS sequence"/>
</dbReference>
<evidence type="ECO:0000256" key="2">
    <source>
        <dbReference type="ARBA" id="ARBA00022679"/>
    </source>
</evidence>
<name>A0A917EFQ6_9STRE</name>
<protein>
    <submittedName>
        <fullName evidence="4">Uncharacterized protein</fullName>
    </submittedName>
</protein>
<evidence type="ECO:0000256" key="1">
    <source>
        <dbReference type="ARBA" id="ARBA00022676"/>
    </source>
</evidence>
<dbReference type="OrthoDB" id="796510at2"/>
<keyword evidence="1" id="KW-0328">Glycosyltransferase</keyword>
<evidence type="ECO:0000313" key="4">
    <source>
        <dbReference type="EMBL" id="GGE33784.1"/>
    </source>
</evidence>
<dbReference type="RefSeq" id="WP_068993428.1">
    <property type="nucleotide sequence ID" value="NZ_BMJN01000023.1"/>
</dbReference>
<dbReference type="InterPro" id="IPR002495">
    <property type="entry name" value="Glyco_trans_8"/>
</dbReference>
<dbReference type="InterPro" id="IPR050748">
    <property type="entry name" value="Glycosyltrans_8_dom-fam"/>
</dbReference>
<dbReference type="PANTHER" id="PTHR13778">
    <property type="entry name" value="GLYCOSYLTRANSFERASE 8 DOMAIN-CONTAINING PROTEIN"/>
    <property type="match status" value="1"/>
</dbReference>
<keyword evidence="3" id="KW-0479">Metal-binding</keyword>
<reference evidence="4" key="2">
    <citation type="submission" date="2020-09" db="EMBL/GenBank/DDBJ databases">
        <authorList>
            <person name="Sun Q."/>
            <person name="Zhou Y."/>
        </authorList>
    </citation>
    <scope>NUCLEOTIDE SEQUENCE</scope>
    <source>
        <strain evidence="4">CGMCC 1.15533</strain>
    </source>
</reference>
<dbReference type="EMBL" id="BMJN01000023">
    <property type="protein sequence ID" value="GGE33784.1"/>
    <property type="molecule type" value="Genomic_DNA"/>
</dbReference>
<dbReference type="InterPro" id="IPR029044">
    <property type="entry name" value="Nucleotide-diphossugar_trans"/>
</dbReference>
<dbReference type="SUPFAM" id="SSF53448">
    <property type="entry name" value="Nucleotide-diphospho-sugar transferases"/>
    <property type="match status" value="1"/>
</dbReference>
<evidence type="ECO:0000256" key="3">
    <source>
        <dbReference type="ARBA" id="ARBA00022723"/>
    </source>
</evidence>
<evidence type="ECO:0000313" key="5">
    <source>
        <dbReference type="Proteomes" id="UP000660801"/>
    </source>
</evidence>
<gene>
    <name evidence="4" type="ORF">GCM10011510_13960</name>
</gene>
<dbReference type="Gene3D" id="3.90.550.10">
    <property type="entry name" value="Spore Coat Polysaccharide Biosynthesis Protein SpsA, Chain A"/>
    <property type="match status" value="1"/>
</dbReference>
<reference evidence="4" key="1">
    <citation type="journal article" date="2014" name="Int. J. Syst. Evol. Microbiol.">
        <title>Complete genome sequence of Corynebacterium casei LMG S-19264T (=DSM 44701T), isolated from a smear-ripened cheese.</title>
        <authorList>
            <consortium name="US DOE Joint Genome Institute (JGI-PGF)"/>
            <person name="Walter F."/>
            <person name="Albersmeier A."/>
            <person name="Kalinowski J."/>
            <person name="Ruckert C."/>
        </authorList>
    </citation>
    <scope>NUCLEOTIDE SEQUENCE</scope>
    <source>
        <strain evidence="4">CGMCC 1.15533</strain>
    </source>
</reference>
<keyword evidence="5" id="KW-1185">Reference proteome</keyword>